<feature type="transmembrane region" description="Helical" evidence="1">
    <location>
        <begin position="52"/>
        <end position="74"/>
    </location>
</feature>
<gene>
    <name evidence="2" type="ORF">Ahy_A02g006043</name>
</gene>
<keyword evidence="1" id="KW-0472">Membrane</keyword>
<feature type="transmembrane region" description="Helical" evidence="1">
    <location>
        <begin position="152"/>
        <end position="176"/>
    </location>
</feature>
<dbReference type="Proteomes" id="UP000289738">
    <property type="component" value="Chromosome A02"/>
</dbReference>
<reference evidence="2 3" key="1">
    <citation type="submission" date="2019-01" db="EMBL/GenBank/DDBJ databases">
        <title>Sequencing of cultivated peanut Arachis hypogaea provides insights into genome evolution and oil improvement.</title>
        <authorList>
            <person name="Chen X."/>
        </authorList>
    </citation>
    <scope>NUCLEOTIDE SEQUENCE [LARGE SCALE GENOMIC DNA]</scope>
    <source>
        <strain evidence="3">cv. Fuhuasheng</strain>
        <tissue evidence="2">Leaves</tissue>
    </source>
</reference>
<name>A0A445E8M2_ARAHY</name>
<keyword evidence="3" id="KW-1185">Reference proteome</keyword>
<dbReference type="AlphaFoldDB" id="A0A445E8M2"/>
<protein>
    <recommendedName>
        <fullName evidence="4">Piezo non-specific cation channel R-Ras-binding domain-containing protein</fullName>
    </recommendedName>
</protein>
<comment type="caution">
    <text evidence="2">The sequence shown here is derived from an EMBL/GenBank/DDBJ whole genome shotgun (WGS) entry which is preliminary data.</text>
</comment>
<keyword evidence="1" id="KW-0812">Transmembrane</keyword>
<feature type="transmembrane region" description="Helical" evidence="1">
    <location>
        <begin position="209"/>
        <end position="231"/>
    </location>
</feature>
<dbReference type="GO" id="GO:0008381">
    <property type="term" value="F:mechanosensitive monoatomic ion channel activity"/>
    <property type="evidence" value="ECO:0007669"/>
    <property type="project" value="InterPro"/>
</dbReference>
<dbReference type="PANTHER" id="PTHR47049">
    <property type="entry name" value="PIEZO-TYPE MECHANOSENSITIVE ION CHANNEL HOMOLOG"/>
    <property type="match status" value="1"/>
</dbReference>
<organism evidence="2 3">
    <name type="scientific">Arachis hypogaea</name>
    <name type="common">Peanut</name>
    <dbReference type="NCBI Taxonomy" id="3818"/>
    <lineage>
        <taxon>Eukaryota</taxon>
        <taxon>Viridiplantae</taxon>
        <taxon>Streptophyta</taxon>
        <taxon>Embryophyta</taxon>
        <taxon>Tracheophyta</taxon>
        <taxon>Spermatophyta</taxon>
        <taxon>Magnoliopsida</taxon>
        <taxon>eudicotyledons</taxon>
        <taxon>Gunneridae</taxon>
        <taxon>Pentapetalae</taxon>
        <taxon>rosids</taxon>
        <taxon>fabids</taxon>
        <taxon>Fabales</taxon>
        <taxon>Fabaceae</taxon>
        <taxon>Papilionoideae</taxon>
        <taxon>50 kb inversion clade</taxon>
        <taxon>dalbergioids sensu lato</taxon>
        <taxon>Dalbergieae</taxon>
        <taxon>Pterocarpus clade</taxon>
        <taxon>Arachis</taxon>
    </lineage>
</organism>
<proteinExistence type="predicted"/>
<evidence type="ECO:0000313" key="3">
    <source>
        <dbReference type="Proteomes" id="UP000289738"/>
    </source>
</evidence>
<feature type="transmembrane region" description="Helical" evidence="1">
    <location>
        <begin position="238"/>
        <end position="255"/>
    </location>
</feature>
<dbReference type="PANTHER" id="PTHR47049:SF2">
    <property type="entry name" value="PIEZO-TYPE MECHANOSENSITIVE ION CHANNEL HOMOLOG"/>
    <property type="match status" value="1"/>
</dbReference>
<keyword evidence="1" id="KW-1133">Transmembrane helix</keyword>
<evidence type="ECO:0008006" key="4">
    <source>
        <dbReference type="Google" id="ProtNLM"/>
    </source>
</evidence>
<dbReference type="EMBL" id="SDMP01000002">
    <property type="protein sequence ID" value="RYR71822.1"/>
    <property type="molecule type" value="Genomic_DNA"/>
</dbReference>
<sequence length="334" mass="38388">MGKFLAGFLLPSLLLAAALINWSLISLVDLIAFLVILYNVSQLGFHFRRRLLLLWPVVIFSVVAILSQVTYLLIWAAEPVSWSIPDAWWAKLIGFMIVQSWRSPYAIYFLVIQLLALIVALIDIYWKRCLQDTWQDSSRGHLLSIIEHLGLFLYNFFILTFSAVCLFVIVILFFLMPAVLCSHLRVASCLLLPAIQLVVGISHPSWDSLPFFIGSCVGLVDWSLTSNFLGLFRWWRPLHLYAGVDIFLLYIYQLPVEFPTAIHRMADIIGLYKISANSEWTKICSSISIILYYTMLSFIRSDLEEMDFIVSRSDCSLTEQLLPSKHSFFIRESR</sequence>
<accession>A0A445E8M2</accession>
<dbReference type="GO" id="GO:0016020">
    <property type="term" value="C:membrane"/>
    <property type="evidence" value="ECO:0007669"/>
    <property type="project" value="InterPro"/>
</dbReference>
<feature type="transmembrane region" description="Helical" evidence="1">
    <location>
        <begin position="105"/>
        <end position="126"/>
    </location>
</feature>
<dbReference type="InterPro" id="IPR027272">
    <property type="entry name" value="Piezo"/>
</dbReference>
<evidence type="ECO:0000313" key="2">
    <source>
        <dbReference type="EMBL" id="RYR71822.1"/>
    </source>
</evidence>
<evidence type="ECO:0000256" key="1">
    <source>
        <dbReference type="SAM" id="Phobius"/>
    </source>
</evidence>